<sequence length="43" mass="5107">MHSADIHAVFLLIMCAYVLYLIYLLKSVLLFKIFYFLKKVVIL</sequence>
<keyword evidence="1" id="KW-1133">Transmembrane helix</keyword>
<evidence type="ECO:0000313" key="2">
    <source>
        <dbReference type="EMBL" id="DAE05163.1"/>
    </source>
</evidence>
<organism evidence="2">
    <name type="scientific">Siphoviridae sp. ctZ1O5</name>
    <dbReference type="NCBI Taxonomy" id="2825555"/>
    <lineage>
        <taxon>Viruses</taxon>
        <taxon>Duplodnaviria</taxon>
        <taxon>Heunggongvirae</taxon>
        <taxon>Uroviricota</taxon>
        <taxon>Caudoviricetes</taxon>
    </lineage>
</organism>
<keyword evidence="1" id="KW-0472">Membrane</keyword>
<keyword evidence="1" id="KW-0812">Transmembrane</keyword>
<evidence type="ECO:0000256" key="1">
    <source>
        <dbReference type="SAM" id="Phobius"/>
    </source>
</evidence>
<protein>
    <submittedName>
        <fullName evidence="2">Uncharacterized protein</fullName>
    </submittedName>
</protein>
<reference evidence="2" key="1">
    <citation type="journal article" date="2021" name="Proc. Natl. Acad. Sci. U.S.A.">
        <title>A Catalog of Tens of Thousands of Viruses from Human Metagenomes Reveals Hidden Associations with Chronic Diseases.</title>
        <authorList>
            <person name="Tisza M.J."/>
            <person name="Buck C.B."/>
        </authorList>
    </citation>
    <scope>NUCLEOTIDE SEQUENCE</scope>
    <source>
        <strain evidence="2">CtZ1O5</strain>
    </source>
</reference>
<dbReference type="EMBL" id="BK015404">
    <property type="protein sequence ID" value="DAE05163.1"/>
    <property type="molecule type" value="Genomic_DNA"/>
</dbReference>
<name>A0A8S5PFE6_9CAUD</name>
<proteinExistence type="predicted"/>
<feature type="transmembrane region" description="Helical" evidence="1">
    <location>
        <begin position="6"/>
        <end position="25"/>
    </location>
</feature>
<accession>A0A8S5PFE6</accession>